<dbReference type="GeneID" id="28858011"/>
<feature type="compositionally biased region" description="Acidic residues" evidence="1">
    <location>
        <begin position="154"/>
        <end position="166"/>
    </location>
</feature>
<sequence length="257" mass="28140">MVAGEHGSGYSRQGVTGLLLLRPIVSCPSPLRGHSRDDDYVRRRAPVVRNSRTSTGRLSQTDEDEGEDGGCSEKEREDDYGFHDHDDGGFAHDSDGDILMGDGDEMAQRSPIDTLPPQMPRPSASSHGRPRHHGLHSEERVTSTSSARPRAEYDDSNGVDSSEETTSDNRRSGDSGSASDVDEDRVTRPPSARPRAEYSDSNEIESSEEAASADRRPGNACPESDADEEAVRWSSSRYRQHTWDPPVIDGPGRGIYM</sequence>
<dbReference type="EMBL" id="LSBJ02000005">
    <property type="protein sequence ID" value="OAQ64829.1"/>
    <property type="molecule type" value="Genomic_DNA"/>
</dbReference>
<protein>
    <submittedName>
        <fullName evidence="2">Uncharacterized protein</fullName>
    </submittedName>
</protein>
<proteinExistence type="predicted"/>
<evidence type="ECO:0000313" key="2">
    <source>
        <dbReference type="EMBL" id="OAQ64829.1"/>
    </source>
</evidence>
<evidence type="ECO:0000313" key="3">
    <source>
        <dbReference type="Proteomes" id="UP000078397"/>
    </source>
</evidence>
<accession>A0A179FIJ2</accession>
<evidence type="ECO:0000256" key="1">
    <source>
        <dbReference type="SAM" id="MobiDB-lite"/>
    </source>
</evidence>
<reference evidence="2 3" key="1">
    <citation type="journal article" date="2016" name="PLoS Pathog.">
        <title>Biosynthesis of antibiotic leucinostatins in bio-control fungus Purpureocillium lilacinum and their inhibition on phytophthora revealed by genome mining.</title>
        <authorList>
            <person name="Wang G."/>
            <person name="Liu Z."/>
            <person name="Lin R."/>
            <person name="Li E."/>
            <person name="Mao Z."/>
            <person name="Ling J."/>
            <person name="Yang Y."/>
            <person name="Yin W.B."/>
            <person name="Xie B."/>
        </authorList>
    </citation>
    <scope>NUCLEOTIDE SEQUENCE [LARGE SCALE GENOMIC DNA]</scope>
    <source>
        <strain evidence="2">170</strain>
    </source>
</reference>
<dbReference type="KEGG" id="pchm:VFPPC_16264"/>
<name>A0A179FIJ2_METCM</name>
<dbReference type="Proteomes" id="UP000078397">
    <property type="component" value="Unassembled WGS sequence"/>
</dbReference>
<gene>
    <name evidence="2" type="ORF">VFPPC_16264</name>
</gene>
<dbReference type="RefSeq" id="XP_018142143.1">
    <property type="nucleotide sequence ID" value="XM_018294017.1"/>
</dbReference>
<organism evidence="2 3">
    <name type="scientific">Pochonia chlamydosporia 170</name>
    <dbReference type="NCBI Taxonomy" id="1380566"/>
    <lineage>
        <taxon>Eukaryota</taxon>
        <taxon>Fungi</taxon>
        <taxon>Dikarya</taxon>
        <taxon>Ascomycota</taxon>
        <taxon>Pezizomycotina</taxon>
        <taxon>Sordariomycetes</taxon>
        <taxon>Hypocreomycetidae</taxon>
        <taxon>Hypocreales</taxon>
        <taxon>Clavicipitaceae</taxon>
        <taxon>Pochonia</taxon>
    </lineage>
</organism>
<feature type="compositionally biased region" description="Polar residues" evidence="1">
    <location>
        <begin position="50"/>
        <end position="59"/>
    </location>
</feature>
<dbReference type="AlphaFoldDB" id="A0A179FIJ2"/>
<feature type="compositionally biased region" description="Basic and acidic residues" evidence="1">
    <location>
        <begin position="71"/>
        <end position="95"/>
    </location>
</feature>
<feature type="region of interest" description="Disordered" evidence="1">
    <location>
        <begin position="26"/>
        <end position="257"/>
    </location>
</feature>
<keyword evidence="3" id="KW-1185">Reference proteome</keyword>
<comment type="caution">
    <text evidence="2">The sequence shown here is derived from an EMBL/GenBank/DDBJ whole genome shotgun (WGS) entry which is preliminary data.</text>
</comment>
<feature type="compositionally biased region" description="Acidic residues" evidence="1">
    <location>
        <begin position="61"/>
        <end position="70"/>
    </location>
</feature>